<dbReference type="PANTHER" id="PTHR43304:SF1">
    <property type="entry name" value="PAC DOMAIN-CONTAINING PROTEIN"/>
    <property type="match status" value="1"/>
</dbReference>
<dbReference type="InterPro" id="IPR001789">
    <property type="entry name" value="Sig_transdc_resp-reg_receiver"/>
</dbReference>
<sequence length="792" mass="89566">MYSILYVDDEPIFRDLISLFLPKFGEFSIDLAEDPDTGLIMHQEKKYDAIISDFEMPGSNGITFLINIRSTGDKTPFILFTGKSREEMAVEALNWGADHYLHKSGCTDQFRELAHVTVRAIQRHQSIEEVKRSRQEMKDIISHLPDPTFAINSNGTVIAWNEAMVELTGVNAESMLGTGDYTYSIPFFGKKRPLLLDYLLTHDLPEPEKYQKIVRNHTGITGTCSIQMDGIERIFWIKATVLRDSEGSITGAIESLRDTTERVRLLRSMRDSRKNLENIINHLPDAAFVINHTGTVIAWNKEMERITGVPQGAAIGNRDGIHALSLYGDRQKTLADHLLSGSHPIPEDYEFLNYIESSITGLSDGRFLNKESDSYLKTASVLHTTTGELFGVIETIRDVTKLRTMEKELQRQQEALTQSYEELELAQEELRESYQTLAEWQRALEESELKYRTLVENSNDGIFIIQDYRILYMNPTCAEMTGYGEGDLYRIDLWDIILPDDRKSMIQEMVTSLKEKKQTFRHTARVLSRTGDIKTIEFAFGIVEYKGKEALLGRGRNISEKIRIEQALERANKKLHLMSGITRHDIKNHLTSLLGALSLAGESDLNAETQHLINLALNAAKFIDRDISFTSTYQNIGSTAPEWMSVQKEFLALSSLIQSQGITFFSTIPESIEIYVDSLFPKVCYNLIENAIRHGDISQITLSSEEKNGSLFIYVSDDGTGIPEEEKSKIFLRSHGKNTGMGLFLTRDILDITGISIYEIGKEGCGAMFQLSIPPGGFRYVEEILAMTDGKN</sequence>
<dbReference type="OrthoDB" id="230688at2157"/>
<evidence type="ECO:0000256" key="3">
    <source>
        <dbReference type="ARBA" id="ARBA00022553"/>
    </source>
</evidence>
<dbReference type="NCBIfam" id="TIGR00229">
    <property type="entry name" value="sensory_box"/>
    <property type="match status" value="3"/>
</dbReference>
<dbReference type="GO" id="GO:0000160">
    <property type="term" value="P:phosphorelay signal transduction system"/>
    <property type="evidence" value="ECO:0007669"/>
    <property type="project" value="InterPro"/>
</dbReference>
<dbReference type="Pfam" id="PF13188">
    <property type="entry name" value="PAS_8"/>
    <property type="match status" value="1"/>
</dbReference>
<dbReference type="GO" id="GO:0004673">
    <property type="term" value="F:protein histidine kinase activity"/>
    <property type="evidence" value="ECO:0007669"/>
    <property type="project" value="UniProtKB-EC"/>
</dbReference>
<dbReference type="Pfam" id="PF02518">
    <property type="entry name" value="HATPase_c"/>
    <property type="match status" value="1"/>
</dbReference>
<dbReference type="Pfam" id="PF08448">
    <property type="entry name" value="PAS_4"/>
    <property type="match status" value="1"/>
</dbReference>
<dbReference type="PROSITE" id="PS50113">
    <property type="entry name" value="PAC"/>
    <property type="match status" value="1"/>
</dbReference>
<feature type="domain" description="PAS" evidence="10">
    <location>
        <begin position="272"/>
        <end position="317"/>
    </location>
</feature>
<dbReference type="CDD" id="cd00130">
    <property type="entry name" value="PAS"/>
    <property type="match status" value="3"/>
</dbReference>
<accession>A0A8F5VR13</accession>
<feature type="modified residue" description="4-aspartylphosphate" evidence="6">
    <location>
        <position position="53"/>
    </location>
</feature>
<evidence type="ECO:0000256" key="1">
    <source>
        <dbReference type="ARBA" id="ARBA00000085"/>
    </source>
</evidence>
<dbReference type="Pfam" id="PF00989">
    <property type="entry name" value="PAS"/>
    <property type="match status" value="1"/>
</dbReference>
<evidence type="ECO:0000313" key="13">
    <source>
        <dbReference type="Proteomes" id="UP000694228"/>
    </source>
</evidence>
<feature type="domain" description="PAS" evidence="10">
    <location>
        <begin position="133"/>
        <end position="177"/>
    </location>
</feature>
<feature type="domain" description="PAC" evidence="11">
    <location>
        <begin position="353"/>
        <end position="411"/>
    </location>
</feature>
<feature type="domain" description="Response regulatory" evidence="9">
    <location>
        <begin position="3"/>
        <end position="118"/>
    </location>
</feature>
<evidence type="ECO:0000256" key="4">
    <source>
        <dbReference type="ARBA" id="ARBA00022679"/>
    </source>
</evidence>
<keyword evidence="4" id="KW-0808">Transferase</keyword>
<evidence type="ECO:0000256" key="2">
    <source>
        <dbReference type="ARBA" id="ARBA00012438"/>
    </source>
</evidence>
<comment type="catalytic activity">
    <reaction evidence="1">
        <text>ATP + protein L-histidine = ADP + protein N-phospho-L-histidine.</text>
        <dbReference type="EC" id="2.7.13.3"/>
    </reaction>
</comment>
<dbReference type="SMART" id="SM00387">
    <property type="entry name" value="HATPase_c"/>
    <property type="match status" value="1"/>
</dbReference>
<dbReference type="CDD" id="cd00075">
    <property type="entry name" value="HATPase"/>
    <property type="match status" value="1"/>
</dbReference>
<feature type="domain" description="PAS" evidence="10">
    <location>
        <begin position="447"/>
        <end position="516"/>
    </location>
</feature>
<dbReference type="InterPro" id="IPR013656">
    <property type="entry name" value="PAS_4"/>
</dbReference>
<evidence type="ECO:0000256" key="7">
    <source>
        <dbReference type="SAM" id="Coils"/>
    </source>
</evidence>
<dbReference type="GO" id="GO:0006355">
    <property type="term" value="P:regulation of DNA-templated transcription"/>
    <property type="evidence" value="ECO:0007669"/>
    <property type="project" value="InterPro"/>
</dbReference>
<gene>
    <name evidence="12" type="ORF">KSK55_05060</name>
</gene>
<dbReference type="InterPro" id="IPR000700">
    <property type="entry name" value="PAS-assoc_C"/>
</dbReference>
<dbReference type="SMART" id="SM00448">
    <property type="entry name" value="REC"/>
    <property type="match status" value="1"/>
</dbReference>
<dbReference type="InterPro" id="IPR000014">
    <property type="entry name" value="PAS"/>
</dbReference>
<organism evidence="12 13">
    <name type="scientific">Methanospirillum hungatei</name>
    <dbReference type="NCBI Taxonomy" id="2203"/>
    <lineage>
        <taxon>Archaea</taxon>
        <taxon>Methanobacteriati</taxon>
        <taxon>Methanobacteriota</taxon>
        <taxon>Stenosarchaea group</taxon>
        <taxon>Methanomicrobia</taxon>
        <taxon>Methanomicrobiales</taxon>
        <taxon>Methanospirillaceae</taxon>
        <taxon>Methanospirillum</taxon>
    </lineage>
</organism>
<dbReference type="InterPro" id="IPR013767">
    <property type="entry name" value="PAS_fold"/>
</dbReference>
<keyword evidence="5" id="KW-0418">Kinase</keyword>
<dbReference type="PROSITE" id="PS50112">
    <property type="entry name" value="PAS"/>
    <property type="match status" value="3"/>
</dbReference>
<evidence type="ECO:0000256" key="6">
    <source>
        <dbReference type="PROSITE-ProRule" id="PRU00169"/>
    </source>
</evidence>
<evidence type="ECO:0000259" key="9">
    <source>
        <dbReference type="PROSITE" id="PS50110"/>
    </source>
</evidence>
<dbReference type="InterPro" id="IPR052162">
    <property type="entry name" value="Sensor_kinase/Photoreceptor"/>
</dbReference>
<dbReference type="InterPro" id="IPR005467">
    <property type="entry name" value="His_kinase_dom"/>
</dbReference>
<evidence type="ECO:0000313" key="12">
    <source>
        <dbReference type="EMBL" id="QXO95763.1"/>
    </source>
</evidence>
<proteinExistence type="predicted"/>
<reference evidence="12 13" key="1">
    <citation type="submission" date="2021-06" db="EMBL/GenBank/DDBJ databases">
        <title>Complete genome sequence of the secondary alcohol utilizing methanogen Methanospirillum hungatei strain GP1.</title>
        <authorList>
            <person name="Day L.A."/>
            <person name="Costa K.C."/>
        </authorList>
    </citation>
    <scope>NUCLEOTIDE SEQUENCE [LARGE SCALE GENOMIC DNA]</scope>
    <source>
        <strain evidence="12 13">GP1</strain>
    </source>
</reference>
<dbReference type="PROSITE" id="PS50109">
    <property type="entry name" value="HIS_KIN"/>
    <property type="match status" value="1"/>
</dbReference>
<dbReference type="Pfam" id="PF00072">
    <property type="entry name" value="Response_reg"/>
    <property type="match status" value="1"/>
</dbReference>
<name>A0A8F5VR13_METHU</name>
<dbReference type="CDD" id="cd00156">
    <property type="entry name" value="REC"/>
    <property type="match status" value="1"/>
</dbReference>
<dbReference type="PROSITE" id="PS50110">
    <property type="entry name" value="RESPONSE_REGULATORY"/>
    <property type="match status" value="1"/>
</dbReference>
<evidence type="ECO:0000259" key="8">
    <source>
        <dbReference type="PROSITE" id="PS50109"/>
    </source>
</evidence>
<evidence type="ECO:0000259" key="11">
    <source>
        <dbReference type="PROSITE" id="PS50113"/>
    </source>
</evidence>
<evidence type="ECO:0000256" key="5">
    <source>
        <dbReference type="ARBA" id="ARBA00022777"/>
    </source>
</evidence>
<dbReference type="EC" id="2.7.13.3" evidence="2"/>
<feature type="domain" description="Histidine kinase" evidence="8">
    <location>
        <begin position="682"/>
        <end position="777"/>
    </location>
</feature>
<dbReference type="SMART" id="SM00091">
    <property type="entry name" value="PAS"/>
    <property type="match status" value="3"/>
</dbReference>
<dbReference type="PANTHER" id="PTHR43304">
    <property type="entry name" value="PHYTOCHROME-LIKE PROTEIN CPH1"/>
    <property type="match status" value="1"/>
</dbReference>
<dbReference type="AlphaFoldDB" id="A0A8F5VR13"/>
<dbReference type="InterPro" id="IPR003594">
    <property type="entry name" value="HATPase_dom"/>
</dbReference>
<dbReference type="EMBL" id="CP077107">
    <property type="protein sequence ID" value="QXO95763.1"/>
    <property type="molecule type" value="Genomic_DNA"/>
</dbReference>
<protein>
    <recommendedName>
        <fullName evidence="2">histidine kinase</fullName>
        <ecNumber evidence="2">2.7.13.3</ecNumber>
    </recommendedName>
</protein>
<evidence type="ECO:0000259" key="10">
    <source>
        <dbReference type="PROSITE" id="PS50112"/>
    </source>
</evidence>
<keyword evidence="7" id="KW-0175">Coiled coil</keyword>
<keyword evidence="3 6" id="KW-0597">Phosphoprotein</keyword>
<dbReference type="Proteomes" id="UP000694228">
    <property type="component" value="Chromosome"/>
</dbReference>
<feature type="coiled-coil region" evidence="7">
    <location>
        <begin position="402"/>
        <end position="457"/>
    </location>
</feature>